<dbReference type="NCBIfam" id="TIGR03144">
    <property type="entry name" value="cytochr_II_ccsB"/>
    <property type="match status" value="1"/>
</dbReference>
<comment type="caution">
    <text evidence="8">The sequence shown here is derived from an EMBL/GenBank/DDBJ whole genome shotgun (WGS) entry which is preliminary data.</text>
</comment>
<evidence type="ECO:0000313" key="8">
    <source>
        <dbReference type="EMBL" id="MER6906971.1"/>
    </source>
</evidence>
<evidence type="ECO:0000256" key="6">
    <source>
        <dbReference type="SAM" id="Phobius"/>
    </source>
</evidence>
<reference evidence="8 9" key="1">
    <citation type="submission" date="2024-06" db="EMBL/GenBank/DDBJ databases">
        <title>The Natural Products Discovery Center: Release of the First 8490 Sequenced Strains for Exploring Actinobacteria Biosynthetic Diversity.</title>
        <authorList>
            <person name="Kalkreuter E."/>
            <person name="Kautsar S.A."/>
            <person name="Yang D."/>
            <person name="Bader C.D."/>
            <person name="Teijaro C.N."/>
            <person name="Fluegel L."/>
            <person name="Davis C.M."/>
            <person name="Simpson J.R."/>
            <person name="Lauterbach L."/>
            <person name="Steele A.D."/>
            <person name="Gui C."/>
            <person name="Meng S."/>
            <person name="Li G."/>
            <person name="Viehrig K."/>
            <person name="Ye F."/>
            <person name="Su P."/>
            <person name="Kiefer A.F."/>
            <person name="Nichols A."/>
            <person name="Cepeda A.J."/>
            <person name="Yan W."/>
            <person name="Fan B."/>
            <person name="Jiang Y."/>
            <person name="Adhikari A."/>
            <person name="Zheng C.-J."/>
            <person name="Schuster L."/>
            <person name="Cowan T.M."/>
            <person name="Smanski M.J."/>
            <person name="Chevrette M.G."/>
            <person name="De Carvalho L.P.S."/>
            <person name="Shen B."/>
        </authorList>
    </citation>
    <scope>NUCLEOTIDE SEQUENCE [LARGE SCALE GENOMIC DNA]</scope>
    <source>
        <strain evidence="8 9">NPDC000632</strain>
    </source>
</reference>
<evidence type="ECO:0000256" key="2">
    <source>
        <dbReference type="ARBA" id="ARBA00022692"/>
    </source>
</evidence>
<dbReference type="Proteomes" id="UP001490330">
    <property type="component" value="Unassembled WGS sequence"/>
</dbReference>
<evidence type="ECO:0000256" key="1">
    <source>
        <dbReference type="ARBA" id="ARBA00004141"/>
    </source>
</evidence>
<accession>A0ABV1VKF0</accession>
<feature type="transmembrane region" description="Helical" evidence="6">
    <location>
        <begin position="274"/>
        <end position="297"/>
    </location>
</feature>
<keyword evidence="4 6" id="KW-1133">Transmembrane helix</keyword>
<feature type="domain" description="Cytochrome c assembly protein" evidence="7">
    <location>
        <begin position="148"/>
        <end position="361"/>
    </location>
</feature>
<evidence type="ECO:0000256" key="4">
    <source>
        <dbReference type="ARBA" id="ARBA00022989"/>
    </source>
</evidence>
<keyword evidence="2 6" id="KW-0812">Transmembrane</keyword>
<feature type="transmembrane region" description="Helical" evidence="6">
    <location>
        <begin position="154"/>
        <end position="172"/>
    </location>
</feature>
<dbReference type="Pfam" id="PF01578">
    <property type="entry name" value="Cytochrom_C_asm"/>
    <property type="match status" value="1"/>
</dbReference>
<feature type="transmembrane region" description="Helical" evidence="6">
    <location>
        <begin position="120"/>
        <end position="142"/>
    </location>
</feature>
<feature type="transmembrane region" description="Helical" evidence="6">
    <location>
        <begin position="28"/>
        <end position="49"/>
    </location>
</feature>
<gene>
    <name evidence="8" type="primary">ccsB</name>
    <name evidence="8" type="ORF">ABT322_25205</name>
</gene>
<organism evidence="8 9">
    <name type="scientific">Streptomyces flaveolus</name>
    <dbReference type="NCBI Taxonomy" id="67297"/>
    <lineage>
        <taxon>Bacteria</taxon>
        <taxon>Bacillati</taxon>
        <taxon>Actinomycetota</taxon>
        <taxon>Actinomycetes</taxon>
        <taxon>Kitasatosporales</taxon>
        <taxon>Streptomycetaceae</taxon>
        <taxon>Streptomyces</taxon>
    </lineage>
</organism>
<dbReference type="InterPro" id="IPR045062">
    <property type="entry name" value="Cyt_c_biogenesis_CcsA/CcmC"/>
</dbReference>
<evidence type="ECO:0000256" key="5">
    <source>
        <dbReference type="ARBA" id="ARBA00023136"/>
    </source>
</evidence>
<sequence>MTLAAATEAATELAAATNEHLANLSNTLIYSAMAVYTLAFFAHIAEWLLGSRSKVGRTAAALTATAEAKSAPAVTVKKAGGTAVLERPQVVVRSAAGSRDVPDGPGAHGGTEKGDLYGRIAISLTVLAFAIEAGGVLTRALSVKRAPWGNMYEFNITFTTVAVGVYLVLLALKKNIRWLGLPLATTVLLDLGLAVTVLYTASDQLVPALHSYWLYIHVSTAIFCGAVFYVGAVATILYLFKDSFENKLATGGTPGRFANSVLDRLPAAASLDKFAYRVNAAVFPLWTFTIIAGAIWAGDAWGRYWGWDPKEVWSFITWVAYACYLHARATAGWKGRKAAYLALAAFACWLFNYYGVNIFVSGKHSYADVGLGALQSVGF</sequence>
<protein>
    <submittedName>
        <fullName evidence="8">C-type cytochrome biogenesis protein CcsB</fullName>
    </submittedName>
</protein>
<feature type="transmembrane region" description="Helical" evidence="6">
    <location>
        <begin position="312"/>
        <end position="331"/>
    </location>
</feature>
<dbReference type="InterPro" id="IPR002541">
    <property type="entry name" value="Cyt_c_assembly"/>
</dbReference>
<comment type="subcellular location">
    <subcellularLocation>
        <location evidence="1">Membrane</location>
        <topology evidence="1">Multi-pass membrane protein</topology>
    </subcellularLocation>
</comment>
<dbReference type="PANTHER" id="PTHR30071:SF1">
    <property type="entry name" value="CYTOCHROME B_B6 PROTEIN-RELATED"/>
    <property type="match status" value="1"/>
</dbReference>
<feature type="transmembrane region" description="Helical" evidence="6">
    <location>
        <begin position="212"/>
        <end position="240"/>
    </location>
</feature>
<evidence type="ECO:0000259" key="7">
    <source>
        <dbReference type="Pfam" id="PF01578"/>
    </source>
</evidence>
<proteinExistence type="predicted"/>
<dbReference type="PANTHER" id="PTHR30071">
    <property type="entry name" value="HEME EXPORTER PROTEIN C"/>
    <property type="match status" value="1"/>
</dbReference>
<dbReference type="InterPro" id="IPR017562">
    <property type="entry name" value="Cyt_c_biogenesis_CcsA"/>
</dbReference>
<dbReference type="EMBL" id="JBEPCV010000027">
    <property type="protein sequence ID" value="MER6906971.1"/>
    <property type="molecule type" value="Genomic_DNA"/>
</dbReference>
<keyword evidence="3" id="KW-0201">Cytochrome c-type biogenesis</keyword>
<keyword evidence="9" id="KW-1185">Reference proteome</keyword>
<name>A0ABV1VKF0_9ACTN</name>
<keyword evidence="5 6" id="KW-0472">Membrane</keyword>
<feature type="transmembrane region" description="Helical" evidence="6">
    <location>
        <begin position="338"/>
        <end position="356"/>
    </location>
</feature>
<evidence type="ECO:0000256" key="3">
    <source>
        <dbReference type="ARBA" id="ARBA00022748"/>
    </source>
</evidence>
<evidence type="ECO:0000313" key="9">
    <source>
        <dbReference type="Proteomes" id="UP001490330"/>
    </source>
</evidence>
<feature type="transmembrane region" description="Helical" evidence="6">
    <location>
        <begin position="179"/>
        <end position="200"/>
    </location>
</feature>